<dbReference type="HOGENOM" id="CLU_2111963_0_0_1"/>
<dbReference type="EMBL" id="CAEY01001792">
    <property type="status" value="NOT_ANNOTATED_CDS"/>
    <property type="molecule type" value="Genomic_DNA"/>
</dbReference>
<feature type="compositionally biased region" description="Low complexity" evidence="9">
    <location>
        <begin position="113"/>
        <end position="122"/>
    </location>
</feature>
<evidence type="ECO:0000256" key="7">
    <source>
        <dbReference type="PROSITE-ProRule" id="PRU00108"/>
    </source>
</evidence>
<feature type="region of interest" description="Disordered" evidence="9">
    <location>
        <begin position="345"/>
        <end position="374"/>
    </location>
</feature>
<feature type="domain" description="Homeobox" evidence="10">
    <location>
        <begin position="308"/>
        <end position="359"/>
    </location>
</feature>
<keyword evidence="6 7" id="KW-0539">Nucleus</keyword>
<dbReference type="InterPro" id="IPR001356">
    <property type="entry name" value="HD"/>
</dbReference>
<dbReference type="eggNOG" id="KOG0775">
    <property type="taxonomic scope" value="Eukaryota"/>
</dbReference>
<dbReference type="GO" id="GO:0000981">
    <property type="term" value="F:DNA-binding transcription factor activity, RNA polymerase II-specific"/>
    <property type="evidence" value="ECO:0007669"/>
    <property type="project" value="TreeGrafter"/>
</dbReference>
<feature type="DNA-binding region" description="Homeobox" evidence="7">
    <location>
        <begin position="310"/>
        <end position="360"/>
    </location>
</feature>
<evidence type="ECO:0000256" key="6">
    <source>
        <dbReference type="ARBA" id="ARBA00023242"/>
    </source>
</evidence>
<dbReference type="PANTHER" id="PTHR10390:SF44">
    <property type="entry name" value="SIX HOMEOBOX 4"/>
    <property type="match status" value="1"/>
</dbReference>
<evidence type="ECO:0000313" key="12">
    <source>
        <dbReference type="Proteomes" id="UP000015104"/>
    </source>
</evidence>
<name>T1K6H8_TETUR</name>
<keyword evidence="3" id="KW-0217">Developmental protein</keyword>
<accession>T1K6H8</accession>
<evidence type="ECO:0000256" key="1">
    <source>
        <dbReference type="ARBA" id="ARBA00004123"/>
    </source>
</evidence>
<reference evidence="11" key="2">
    <citation type="submission" date="2015-06" db="UniProtKB">
        <authorList>
            <consortium name="EnsemblMetazoa"/>
        </authorList>
    </citation>
    <scope>IDENTIFICATION</scope>
</reference>
<dbReference type="InterPro" id="IPR031701">
    <property type="entry name" value="SIX1_SD"/>
</dbReference>
<dbReference type="EnsemblMetazoa" id="tetur06g00550.1">
    <property type="protein sequence ID" value="tetur06g00550.1"/>
    <property type="gene ID" value="tetur06g00550"/>
</dbReference>
<dbReference type="AlphaFoldDB" id="T1K6H8"/>
<dbReference type="InterPro" id="IPR009057">
    <property type="entry name" value="Homeodomain-like_sf"/>
</dbReference>
<reference evidence="12" key="1">
    <citation type="submission" date="2011-08" db="EMBL/GenBank/DDBJ databases">
        <authorList>
            <person name="Rombauts S."/>
        </authorList>
    </citation>
    <scope>NUCLEOTIDE SEQUENCE</scope>
    <source>
        <strain evidence="12">London</strain>
    </source>
</reference>
<dbReference type="PANTHER" id="PTHR10390">
    <property type="entry name" value="HOMEOBOX PROTEIN SIX"/>
    <property type="match status" value="1"/>
</dbReference>
<dbReference type="SMART" id="SM00389">
    <property type="entry name" value="HOX"/>
    <property type="match status" value="1"/>
</dbReference>
<organism evidence="11 12">
    <name type="scientific">Tetranychus urticae</name>
    <name type="common">Two-spotted spider mite</name>
    <dbReference type="NCBI Taxonomy" id="32264"/>
    <lineage>
        <taxon>Eukaryota</taxon>
        <taxon>Metazoa</taxon>
        <taxon>Ecdysozoa</taxon>
        <taxon>Arthropoda</taxon>
        <taxon>Chelicerata</taxon>
        <taxon>Arachnida</taxon>
        <taxon>Acari</taxon>
        <taxon>Acariformes</taxon>
        <taxon>Trombidiformes</taxon>
        <taxon>Prostigmata</taxon>
        <taxon>Eleutherengona</taxon>
        <taxon>Raphignathae</taxon>
        <taxon>Tetranychoidea</taxon>
        <taxon>Tetranychidae</taxon>
        <taxon>Tetranychus</taxon>
    </lineage>
</organism>
<evidence type="ECO:0000256" key="2">
    <source>
        <dbReference type="ARBA" id="ARBA00008161"/>
    </source>
</evidence>
<evidence type="ECO:0000256" key="8">
    <source>
        <dbReference type="RuleBase" id="RU000682"/>
    </source>
</evidence>
<dbReference type="CDD" id="cd00086">
    <property type="entry name" value="homeodomain"/>
    <property type="match status" value="1"/>
</dbReference>
<comment type="similarity">
    <text evidence="2">Belongs to the SIX/Sine oculis homeobox family.</text>
</comment>
<dbReference type="Pfam" id="PF16878">
    <property type="entry name" value="SIX1_SD"/>
    <property type="match status" value="1"/>
</dbReference>
<evidence type="ECO:0000256" key="9">
    <source>
        <dbReference type="SAM" id="MobiDB-lite"/>
    </source>
</evidence>
<keyword evidence="4 7" id="KW-0238">DNA-binding</keyword>
<protein>
    <recommendedName>
        <fullName evidence="10">Homeobox domain-containing protein</fullName>
    </recommendedName>
</protein>
<dbReference type="GO" id="GO:0000978">
    <property type="term" value="F:RNA polymerase II cis-regulatory region sequence-specific DNA binding"/>
    <property type="evidence" value="ECO:0007669"/>
    <property type="project" value="TreeGrafter"/>
</dbReference>
<feature type="compositionally biased region" description="Polar residues" evidence="9">
    <location>
        <begin position="365"/>
        <end position="374"/>
    </location>
</feature>
<keyword evidence="12" id="KW-1185">Reference proteome</keyword>
<evidence type="ECO:0000256" key="3">
    <source>
        <dbReference type="ARBA" id="ARBA00022473"/>
    </source>
</evidence>
<feature type="region of interest" description="Disordered" evidence="9">
    <location>
        <begin position="104"/>
        <end position="130"/>
    </location>
</feature>
<keyword evidence="5 7" id="KW-0371">Homeobox</keyword>
<proteinExistence type="inferred from homology"/>
<evidence type="ECO:0000256" key="4">
    <source>
        <dbReference type="ARBA" id="ARBA00023125"/>
    </source>
</evidence>
<dbReference type="Gene3D" id="1.10.10.60">
    <property type="entry name" value="Homeodomain-like"/>
    <property type="match status" value="1"/>
</dbReference>
<dbReference type="STRING" id="32264.T1K6H8"/>
<dbReference type="GO" id="GO:0005667">
    <property type="term" value="C:transcription regulator complex"/>
    <property type="evidence" value="ECO:0007669"/>
    <property type="project" value="TreeGrafter"/>
</dbReference>
<dbReference type="Proteomes" id="UP000015104">
    <property type="component" value="Unassembled WGS sequence"/>
</dbReference>
<dbReference type="FunFam" id="1.10.10.60:FF:000046">
    <property type="entry name" value="SIX homeobox 3"/>
    <property type="match status" value="1"/>
</dbReference>
<dbReference type="GO" id="GO:0005634">
    <property type="term" value="C:nucleus"/>
    <property type="evidence" value="ECO:0007669"/>
    <property type="project" value="UniProtKB-SubCell"/>
</dbReference>
<sequence length="389" mass="44195">MNTSFAPRDFAYTTFGSSLDSSIIPSPGSDSSSSYRLSSSSSPPSSSNILPLHSSSTIPSVTTSVSASCSNVSTHACKLSTSSSTMNQGTLDIPTIKHKMDEECYSSSTETTIHPQQQQLHHQLQHSHDSHQQDQHHIHQQQLHHQNPSLVSNVPMLPINNVSRLALDDASGDFIGKSNPFAWSSLTNDQITCVCEALLQAKKIDKLTHFLWSIQDSPQIHYNETVLRSSAQVAFNRGNYKELYNILETHHFDKRYHQELQSLWYKAHYKEAEKMRGRNLCPVDKYRLRKKYPLPATIWDGEEMIYCFKERSRKLLKESYKSNPYPNPDDKKKLAEKTELTTTQVSNWFKNRRQRDGKHPKPSPNKLSLPQIVSPSPSKLVHNYAVGYL</sequence>
<evidence type="ECO:0000256" key="5">
    <source>
        <dbReference type="ARBA" id="ARBA00023155"/>
    </source>
</evidence>
<feature type="compositionally biased region" description="Basic residues" evidence="9">
    <location>
        <begin position="350"/>
        <end position="361"/>
    </location>
</feature>
<feature type="region of interest" description="Disordered" evidence="9">
    <location>
        <begin position="23"/>
        <end position="53"/>
    </location>
</feature>
<dbReference type="SUPFAM" id="SSF46689">
    <property type="entry name" value="Homeodomain-like"/>
    <property type="match status" value="1"/>
</dbReference>
<comment type="subcellular location">
    <subcellularLocation>
        <location evidence="1 7 8">Nucleus</location>
    </subcellularLocation>
</comment>
<dbReference type="PROSITE" id="PS50071">
    <property type="entry name" value="HOMEOBOX_2"/>
    <property type="match status" value="1"/>
</dbReference>
<evidence type="ECO:0000259" key="10">
    <source>
        <dbReference type="PROSITE" id="PS50071"/>
    </source>
</evidence>
<dbReference type="Pfam" id="PF00046">
    <property type="entry name" value="Homeodomain"/>
    <property type="match status" value="1"/>
</dbReference>
<evidence type="ECO:0000313" key="11">
    <source>
        <dbReference type="EnsemblMetazoa" id="tetur06g00550.1"/>
    </source>
</evidence>